<keyword evidence="8" id="KW-0539">Nucleus</keyword>
<dbReference type="InterPro" id="IPR029713">
    <property type="entry name" value="TMEM168"/>
</dbReference>
<keyword evidence="4 9" id="KW-0812">Transmembrane</keyword>
<evidence type="ECO:0000256" key="1">
    <source>
        <dbReference type="ARBA" id="ARBA00004232"/>
    </source>
</evidence>
<protein>
    <recommendedName>
        <fullName evidence="3">Transmembrane protein 168</fullName>
    </recommendedName>
</protein>
<comment type="subcellular location">
    <subcellularLocation>
        <location evidence="1">Nucleus membrane</location>
        <topology evidence="1">Multi-pass membrane protein</topology>
    </subcellularLocation>
</comment>
<keyword evidence="10" id="KW-1185">Reference proteome</keyword>
<feature type="transmembrane region" description="Helical" evidence="9">
    <location>
        <begin position="77"/>
        <end position="102"/>
    </location>
</feature>
<evidence type="ECO:0000313" key="10">
    <source>
        <dbReference type="Proteomes" id="UP000046395"/>
    </source>
</evidence>
<feature type="transmembrane region" description="Helical" evidence="9">
    <location>
        <begin position="211"/>
        <end position="229"/>
    </location>
</feature>
<dbReference type="WBParaSite" id="TMUE_3000013190.1">
    <property type="protein sequence ID" value="TMUE_3000013190.1"/>
    <property type="gene ID" value="WBGene00284995"/>
</dbReference>
<evidence type="ECO:0000256" key="2">
    <source>
        <dbReference type="ARBA" id="ARBA00007329"/>
    </source>
</evidence>
<feature type="transmembrane region" description="Helical" evidence="9">
    <location>
        <begin position="40"/>
        <end position="65"/>
    </location>
</feature>
<feature type="transmembrane region" description="Helical" evidence="9">
    <location>
        <begin position="278"/>
        <end position="301"/>
    </location>
</feature>
<accession>A0A5S6R131</accession>
<feature type="transmembrane region" description="Helical" evidence="9">
    <location>
        <begin position="358"/>
        <end position="381"/>
    </location>
</feature>
<keyword evidence="6 9" id="KW-0472">Membrane</keyword>
<keyword evidence="5 9" id="KW-1133">Transmembrane helix</keyword>
<dbReference type="AlphaFoldDB" id="A0A5S6R131"/>
<feature type="transmembrane region" description="Helical" evidence="9">
    <location>
        <begin position="235"/>
        <end position="257"/>
    </location>
</feature>
<evidence type="ECO:0000256" key="7">
    <source>
        <dbReference type="ARBA" id="ARBA00023180"/>
    </source>
</evidence>
<evidence type="ECO:0000256" key="6">
    <source>
        <dbReference type="ARBA" id="ARBA00023136"/>
    </source>
</evidence>
<proteinExistence type="inferred from homology"/>
<evidence type="ECO:0000256" key="3">
    <source>
        <dbReference type="ARBA" id="ARBA00014572"/>
    </source>
</evidence>
<reference evidence="11" key="1">
    <citation type="submission" date="2019-12" db="UniProtKB">
        <authorList>
            <consortium name="WormBaseParasite"/>
        </authorList>
    </citation>
    <scope>IDENTIFICATION</scope>
</reference>
<evidence type="ECO:0000256" key="5">
    <source>
        <dbReference type="ARBA" id="ARBA00022989"/>
    </source>
</evidence>
<evidence type="ECO:0000256" key="4">
    <source>
        <dbReference type="ARBA" id="ARBA00022692"/>
    </source>
</evidence>
<keyword evidence="7" id="KW-0325">Glycoprotein</keyword>
<evidence type="ECO:0000256" key="9">
    <source>
        <dbReference type="SAM" id="Phobius"/>
    </source>
</evidence>
<name>A0A5S6R131_TRIMR</name>
<feature type="transmembrane region" description="Helical" evidence="9">
    <location>
        <begin position="185"/>
        <end position="204"/>
    </location>
</feature>
<dbReference type="PANTHER" id="PTHR14437">
    <property type="entry name" value="TRANSMEMBRANE PROTEIN 168"/>
    <property type="match status" value="1"/>
</dbReference>
<dbReference type="PANTHER" id="PTHR14437:SF2">
    <property type="entry name" value="TRANSMEMBRANE PROTEIN 168"/>
    <property type="match status" value="1"/>
</dbReference>
<dbReference type="Proteomes" id="UP000046395">
    <property type="component" value="Unassembled WGS sequence"/>
</dbReference>
<comment type="similarity">
    <text evidence="2">Belongs to the TMEM168 family.</text>
</comment>
<organism evidence="10 11">
    <name type="scientific">Trichuris muris</name>
    <name type="common">Mouse whipworm</name>
    <dbReference type="NCBI Taxonomy" id="70415"/>
    <lineage>
        <taxon>Eukaryota</taxon>
        <taxon>Metazoa</taxon>
        <taxon>Ecdysozoa</taxon>
        <taxon>Nematoda</taxon>
        <taxon>Enoplea</taxon>
        <taxon>Dorylaimia</taxon>
        <taxon>Trichinellida</taxon>
        <taxon>Trichuridae</taxon>
        <taxon>Trichuris</taxon>
    </lineage>
</organism>
<evidence type="ECO:0000256" key="8">
    <source>
        <dbReference type="ARBA" id="ARBA00023242"/>
    </source>
</evidence>
<sequence length="681" mass="76398">MLTLIHQLSGFRLLSVLCYLKRVEFAERMVRIRLADDGEVWTFSTLLVSATVIVGTLCALVPVCLKHQTSDCISATVVGFSLLIGAPVAFRLRYCFTFLIALDAWLGYALFRLCDLQPKTPLPSWLQTVQIALLYGSLIIRGVTMASDIFSRIGSSARITLGRSAPWSCFLGALLGYYSHPPNAIVLHLLWMISFLLVALAMAFKVRMAIAIFFSLVMYTAFGGGRALLAEPITIADQIAMVTVAGWLFTKPLLLLFDVCTNAVQRCMVIFKLNRWTYNILLVGNLLAVVLFGVAQTVAALRHRQRIVAFSVFAPAGILWLLLHLLYFRALWSLSCPLESPNGQPCAERKLRTYVGKCFDPVAFMTPLACIIFTASLAGINWLTHDLLSALSFGILSTIELTVVHIMHTMFKGFDNCVVLGIATPVDSQVQRADGSGHLLAAELNKFFDQRGVEIDDISYYTEGIDMLTAKQRLEHFFESPTELGRQFDTYFLYYNGLASQENGDWILTDGNLSMDELLSLWTDHRGTDRCRLFILLDADNGAHWSYRITTLKGKQAIGIQSYSVKEEANWRGVSTGSFTRLWLEFNYNIRCGDFGNTPFTPLFGQSFPGYCFVRTPRLPPYESKTILSDLFAFLYLNAMSPIEHFLMLCWGACMTYVPPAVFDTNQGVKFVTNKRIEPYY</sequence>
<evidence type="ECO:0000313" key="11">
    <source>
        <dbReference type="WBParaSite" id="TMUE_3000013190.1"/>
    </source>
</evidence>
<feature type="transmembrane region" description="Helical" evidence="9">
    <location>
        <begin position="307"/>
        <end position="328"/>
    </location>
</feature>
<dbReference type="GO" id="GO:0031965">
    <property type="term" value="C:nuclear membrane"/>
    <property type="evidence" value="ECO:0007669"/>
    <property type="project" value="UniProtKB-SubCell"/>
</dbReference>